<dbReference type="Proteomes" id="UP001358586">
    <property type="component" value="Chromosome 6"/>
</dbReference>
<sequence>MGVSFKVSKTGTRFKPKPCLQLEASVDVVPDNSEKSSWPRKLQGNVIEGVEHVPEVSQPFVSDEVLCVPKDHEISFTLNLYPDGYCIGKPPEDALNQATLQGAPKLHPYDRSSETLFLAVQPFSRG</sequence>
<dbReference type="InterPro" id="IPR021950">
    <property type="entry name" value="Spt20"/>
</dbReference>
<organism evidence="1 2">
    <name type="scientific">Gossypium arboreum</name>
    <name type="common">Tree cotton</name>
    <name type="synonym">Gossypium nanking</name>
    <dbReference type="NCBI Taxonomy" id="29729"/>
    <lineage>
        <taxon>Eukaryota</taxon>
        <taxon>Viridiplantae</taxon>
        <taxon>Streptophyta</taxon>
        <taxon>Embryophyta</taxon>
        <taxon>Tracheophyta</taxon>
        <taxon>Spermatophyta</taxon>
        <taxon>Magnoliopsida</taxon>
        <taxon>eudicotyledons</taxon>
        <taxon>Gunneridae</taxon>
        <taxon>Pentapetalae</taxon>
        <taxon>rosids</taxon>
        <taxon>malvids</taxon>
        <taxon>Malvales</taxon>
        <taxon>Malvaceae</taxon>
        <taxon>Malvoideae</taxon>
        <taxon>Gossypium</taxon>
    </lineage>
</organism>
<proteinExistence type="predicted"/>
<reference evidence="1 2" key="1">
    <citation type="submission" date="2023-03" db="EMBL/GenBank/DDBJ databases">
        <title>WGS of Gossypium arboreum.</title>
        <authorList>
            <person name="Yu D."/>
        </authorList>
    </citation>
    <scope>NUCLEOTIDE SEQUENCE [LARGE SCALE GENOMIC DNA]</scope>
    <source>
        <tissue evidence="1">Leaf</tissue>
    </source>
</reference>
<evidence type="ECO:0000313" key="2">
    <source>
        <dbReference type="Proteomes" id="UP001358586"/>
    </source>
</evidence>
<comment type="caution">
    <text evidence="1">The sequence shown here is derived from an EMBL/GenBank/DDBJ whole genome shotgun (WGS) entry which is preliminary data.</text>
</comment>
<keyword evidence="2" id="KW-1185">Reference proteome</keyword>
<gene>
    <name evidence="1" type="ORF">PVK06_021060</name>
</gene>
<name>A0ABR0PPF9_GOSAR</name>
<accession>A0ABR0PPF9</accession>
<protein>
    <submittedName>
        <fullName evidence="1">Uncharacterized protein</fullName>
    </submittedName>
</protein>
<dbReference type="PANTHER" id="PTHR13526:SF8">
    <property type="entry name" value="TRANSCRIPTION FACTOR SPT20 HOMOLOG"/>
    <property type="match status" value="1"/>
</dbReference>
<dbReference type="PANTHER" id="PTHR13526">
    <property type="entry name" value="TRANSCRIPTION FACTOR SPT20 HOMOLOG"/>
    <property type="match status" value="1"/>
</dbReference>
<evidence type="ECO:0000313" key="1">
    <source>
        <dbReference type="EMBL" id="KAK5826149.1"/>
    </source>
</evidence>
<dbReference type="EMBL" id="JARKNE010000006">
    <property type="protein sequence ID" value="KAK5826149.1"/>
    <property type="molecule type" value="Genomic_DNA"/>
</dbReference>